<keyword evidence="6" id="KW-1133">Transmembrane helix</keyword>
<evidence type="ECO:0000259" key="10">
    <source>
        <dbReference type="Pfam" id="PF10496"/>
    </source>
</evidence>
<keyword evidence="3" id="KW-0813">Transport</keyword>
<evidence type="ECO:0000256" key="6">
    <source>
        <dbReference type="ARBA" id="ARBA00022989"/>
    </source>
</evidence>
<comment type="similarity">
    <text evidence="2">Belongs to the syntaxin family.</text>
</comment>
<organism evidence="11 12">
    <name type="scientific">Phaeoacremonium minimum (strain UCR-PA7)</name>
    <name type="common">Esca disease fungus</name>
    <name type="synonym">Togninia minima</name>
    <dbReference type="NCBI Taxonomy" id="1286976"/>
    <lineage>
        <taxon>Eukaryota</taxon>
        <taxon>Fungi</taxon>
        <taxon>Dikarya</taxon>
        <taxon>Ascomycota</taxon>
        <taxon>Pezizomycotina</taxon>
        <taxon>Sordariomycetes</taxon>
        <taxon>Sordariomycetidae</taxon>
        <taxon>Togniniales</taxon>
        <taxon>Togniniaceae</taxon>
        <taxon>Phaeoacremonium</taxon>
    </lineage>
</organism>
<dbReference type="RefSeq" id="XP_007911409.1">
    <property type="nucleotide sequence ID" value="XM_007913218.1"/>
</dbReference>
<dbReference type="PANTHER" id="PTHR15959:SF0">
    <property type="entry name" value="SYNTAXIN-18"/>
    <property type="match status" value="1"/>
</dbReference>
<evidence type="ECO:0000256" key="8">
    <source>
        <dbReference type="ARBA" id="ARBA00023136"/>
    </source>
</evidence>
<evidence type="ECO:0000256" key="9">
    <source>
        <dbReference type="SAM" id="MobiDB-lite"/>
    </source>
</evidence>
<dbReference type="GO" id="GO:0005783">
    <property type="term" value="C:endoplasmic reticulum"/>
    <property type="evidence" value="ECO:0007669"/>
    <property type="project" value="TreeGrafter"/>
</dbReference>
<dbReference type="Proteomes" id="UP000014074">
    <property type="component" value="Unassembled WGS sequence"/>
</dbReference>
<proteinExistence type="inferred from homology"/>
<evidence type="ECO:0000256" key="2">
    <source>
        <dbReference type="ARBA" id="ARBA00009063"/>
    </source>
</evidence>
<dbReference type="HOGENOM" id="CLU_047847_1_0_1"/>
<keyword evidence="5" id="KW-0653">Protein transport</keyword>
<sequence>MSDLTEEFDLLLKQREAPPTRKSFSVDQIEEFLKKAYTINENITDLHTKLSSIRQAYLSTAAPRKTQLARKGQPAPTQPTHLTDREREEIDAQAKIVLRELNASIHVLTAEESRRQATAAAVLKQKYGRGIGAALGGWAAGGLGGTGKSAEYQVAEEGEKQVSAHRESVMWFLRQRLQTVVTLQQGMMETRLTREMEKNRSVLAKTRPQGLPVGFEDFPDGGMATSPQSDRRTSGGAWQQSRGAALEEEDNQRRAGDDLTDEQRQMFEQDNRDMLKHYQTTLDKVRTAEKSLLEISELQGMLVNNLAMQSAHIDQLVADSLNTTENVGGGNKQLKKATERSRPAQWTFYAASGLCATLIIWDLIF</sequence>
<gene>
    <name evidence="11" type="ORF">UCRPA7_624</name>
</gene>
<feature type="region of interest" description="Disordered" evidence="9">
    <location>
        <begin position="63"/>
        <end position="83"/>
    </location>
</feature>
<dbReference type="PANTHER" id="PTHR15959">
    <property type="entry name" value="SYNTAXIN-18"/>
    <property type="match status" value="1"/>
</dbReference>
<feature type="domain" description="SNARE-complex protein Syntaxin-18 N-terminal" evidence="10">
    <location>
        <begin position="14"/>
        <end position="90"/>
    </location>
</feature>
<dbReference type="GO" id="GO:0015031">
    <property type="term" value="P:protein transport"/>
    <property type="evidence" value="ECO:0007669"/>
    <property type="project" value="UniProtKB-KW"/>
</dbReference>
<dbReference type="OrthoDB" id="342981at2759"/>
<dbReference type="KEGG" id="tmn:UCRPA7_624"/>
<feature type="compositionally biased region" description="Basic and acidic residues" evidence="9">
    <location>
        <begin position="251"/>
        <end position="261"/>
    </location>
</feature>
<accession>R8BWQ3</accession>
<evidence type="ECO:0000256" key="4">
    <source>
        <dbReference type="ARBA" id="ARBA00022692"/>
    </source>
</evidence>
<evidence type="ECO:0000256" key="3">
    <source>
        <dbReference type="ARBA" id="ARBA00022448"/>
    </source>
</evidence>
<keyword evidence="4" id="KW-0812">Transmembrane</keyword>
<dbReference type="Pfam" id="PF10496">
    <property type="entry name" value="Syntaxin-18_N"/>
    <property type="match status" value="1"/>
</dbReference>
<dbReference type="GO" id="GO:0006890">
    <property type="term" value="P:retrograde vesicle-mediated transport, Golgi to endoplasmic reticulum"/>
    <property type="evidence" value="ECO:0007669"/>
    <property type="project" value="TreeGrafter"/>
</dbReference>
<feature type="region of interest" description="Disordered" evidence="9">
    <location>
        <begin position="207"/>
        <end position="261"/>
    </location>
</feature>
<keyword evidence="7" id="KW-0175">Coiled coil</keyword>
<dbReference type="InterPro" id="IPR019529">
    <property type="entry name" value="Syntaxin-18_N"/>
</dbReference>
<evidence type="ECO:0000256" key="5">
    <source>
        <dbReference type="ARBA" id="ARBA00022927"/>
    </source>
</evidence>
<keyword evidence="12" id="KW-1185">Reference proteome</keyword>
<dbReference type="GeneID" id="19326875"/>
<evidence type="ECO:0000313" key="12">
    <source>
        <dbReference type="Proteomes" id="UP000014074"/>
    </source>
</evidence>
<dbReference type="Gene3D" id="1.20.5.110">
    <property type="match status" value="1"/>
</dbReference>
<reference evidence="12" key="1">
    <citation type="journal article" date="2013" name="Genome Announc.">
        <title>Draft genome sequence of the ascomycete Phaeoacremonium aleophilum strain UCR-PA7, a causal agent of the esca disease complex in grapevines.</title>
        <authorList>
            <person name="Blanco-Ulate B."/>
            <person name="Rolshausen P."/>
            <person name="Cantu D."/>
        </authorList>
    </citation>
    <scope>NUCLEOTIDE SEQUENCE [LARGE SCALE GENOMIC DNA]</scope>
    <source>
        <strain evidence="12">UCR-PA7</strain>
    </source>
</reference>
<dbReference type="eggNOG" id="KOG3894">
    <property type="taxonomic scope" value="Eukaryota"/>
</dbReference>
<dbReference type="GO" id="GO:0031201">
    <property type="term" value="C:SNARE complex"/>
    <property type="evidence" value="ECO:0007669"/>
    <property type="project" value="TreeGrafter"/>
</dbReference>
<dbReference type="AlphaFoldDB" id="R8BWQ3"/>
<name>R8BWQ3_PHAM7</name>
<keyword evidence="8" id="KW-0472">Membrane</keyword>
<evidence type="ECO:0000256" key="1">
    <source>
        <dbReference type="ARBA" id="ARBA00004211"/>
    </source>
</evidence>
<comment type="subcellular location">
    <subcellularLocation>
        <location evidence="1">Membrane</location>
        <topology evidence="1">Single-pass type IV membrane protein</topology>
    </subcellularLocation>
</comment>
<evidence type="ECO:0000313" key="11">
    <source>
        <dbReference type="EMBL" id="EOO03772.1"/>
    </source>
</evidence>
<protein>
    <submittedName>
        <fullName evidence="11">Putative t-snare protein</fullName>
    </submittedName>
</protein>
<evidence type="ECO:0000256" key="7">
    <source>
        <dbReference type="ARBA" id="ARBA00023054"/>
    </source>
</evidence>
<dbReference type="EMBL" id="KB932812">
    <property type="protein sequence ID" value="EOO03772.1"/>
    <property type="molecule type" value="Genomic_DNA"/>
</dbReference>